<dbReference type="EMBL" id="JANJYI010000004">
    <property type="protein sequence ID" value="KAK2652093.1"/>
    <property type="molecule type" value="Genomic_DNA"/>
</dbReference>
<keyword evidence="4" id="KW-1185">Reference proteome</keyword>
<dbReference type="PANTHER" id="PTHR34545">
    <property type="entry name" value="CLAVATA3/ESR (CLE)-RELATED PROTEIN 22"/>
    <property type="match status" value="1"/>
</dbReference>
<dbReference type="PANTHER" id="PTHR34545:SF8">
    <property type="entry name" value="CLAVATA3_ESR (CLE)-RELATED PROTEIN 21"/>
    <property type="match status" value="1"/>
</dbReference>
<evidence type="ECO:0000313" key="4">
    <source>
        <dbReference type="Proteomes" id="UP001280121"/>
    </source>
</evidence>
<comment type="caution">
    <text evidence="3">The sequence shown here is derived from an EMBL/GenBank/DDBJ whole genome shotgun (WGS) entry which is preliminary data.</text>
</comment>
<dbReference type="GO" id="GO:0048731">
    <property type="term" value="P:system development"/>
    <property type="evidence" value="ECO:0007669"/>
    <property type="project" value="InterPro"/>
</dbReference>
<keyword evidence="2" id="KW-0732">Signal</keyword>
<reference evidence="3" key="1">
    <citation type="journal article" date="2023" name="Plant J.">
        <title>Genome sequences and population genomics provide insights into the demographic history, inbreeding, and mutation load of two 'living fossil' tree species of Dipteronia.</title>
        <authorList>
            <person name="Feng Y."/>
            <person name="Comes H.P."/>
            <person name="Chen J."/>
            <person name="Zhu S."/>
            <person name="Lu R."/>
            <person name="Zhang X."/>
            <person name="Li P."/>
            <person name="Qiu J."/>
            <person name="Olsen K.M."/>
            <person name="Qiu Y."/>
        </authorList>
    </citation>
    <scope>NUCLEOTIDE SEQUENCE</scope>
    <source>
        <strain evidence="3">KIB01</strain>
    </source>
</reference>
<dbReference type="AlphaFoldDB" id="A0AAE0CIT7"/>
<evidence type="ECO:0000256" key="1">
    <source>
        <dbReference type="SAM" id="MobiDB-lite"/>
    </source>
</evidence>
<feature type="signal peptide" evidence="2">
    <location>
        <begin position="1"/>
        <end position="45"/>
    </location>
</feature>
<organism evidence="3 4">
    <name type="scientific">Dipteronia dyeriana</name>
    <dbReference type="NCBI Taxonomy" id="168575"/>
    <lineage>
        <taxon>Eukaryota</taxon>
        <taxon>Viridiplantae</taxon>
        <taxon>Streptophyta</taxon>
        <taxon>Embryophyta</taxon>
        <taxon>Tracheophyta</taxon>
        <taxon>Spermatophyta</taxon>
        <taxon>Magnoliopsida</taxon>
        <taxon>eudicotyledons</taxon>
        <taxon>Gunneridae</taxon>
        <taxon>Pentapetalae</taxon>
        <taxon>rosids</taxon>
        <taxon>malvids</taxon>
        <taxon>Sapindales</taxon>
        <taxon>Sapindaceae</taxon>
        <taxon>Hippocastanoideae</taxon>
        <taxon>Acereae</taxon>
        <taxon>Dipteronia</taxon>
    </lineage>
</organism>
<evidence type="ECO:0000256" key="2">
    <source>
        <dbReference type="SAM" id="SignalP"/>
    </source>
</evidence>
<gene>
    <name evidence="3" type="ORF">Ddye_011949</name>
</gene>
<name>A0AAE0CIT7_9ROSI</name>
<proteinExistence type="predicted"/>
<dbReference type="Proteomes" id="UP001280121">
    <property type="component" value="Unassembled WGS sequence"/>
</dbReference>
<feature type="region of interest" description="Disordered" evidence="1">
    <location>
        <begin position="91"/>
        <end position="114"/>
    </location>
</feature>
<feature type="compositionally biased region" description="Basic and acidic residues" evidence="1">
    <location>
        <begin position="91"/>
        <end position="103"/>
    </location>
</feature>
<dbReference type="InterPro" id="IPR033249">
    <property type="entry name" value="CLE_plant"/>
</dbReference>
<feature type="chain" id="PRO_5042003320" evidence="2">
    <location>
        <begin position="46"/>
        <end position="114"/>
    </location>
</feature>
<evidence type="ECO:0000313" key="3">
    <source>
        <dbReference type="EMBL" id="KAK2652093.1"/>
    </source>
</evidence>
<sequence length="114" mass="12796">MIKFHAMVLVVKQKGLMRRRSELACLYLLLLLLIMLLQLETSCCAHHDHDDHIHGGYSRYNRFNGGSGSHQLPAASSSYGAFKGNNVDNKNGDDEIFGADKRKVYTGPNPLHNR</sequence>
<accession>A0AAE0CIT7</accession>
<protein>
    <submittedName>
        <fullName evidence="3">Uncharacterized protein</fullName>
    </submittedName>
</protein>